<accession>N6UF02</accession>
<dbReference type="InterPro" id="IPR000504">
    <property type="entry name" value="RRM_dom"/>
</dbReference>
<dbReference type="AlphaFoldDB" id="N6UF02"/>
<dbReference type="OrthoDB" id="4726at2759"/>
<feature type="region of interest" description="Disordered" evidence="3">
    <location>
        <begin position="1"/>
        <end position="43"/>
    </location>
</feature>
<feature type="compositionally biased region" description="Basic and acidic residues" evidence="3">
    <location>
        <begin position="171"/>
        <end position="181"/>
    </location>
</feature>
<feature type="region of interest" description="Disordered" evidence="3">
    <location>
        <begin position="69"/>
        <end position="91"/>
    </location>
</feature>
<dbReference type="SMART" id="SM00360">
    <property type="entry name" value="RRM"/>
    <property type="match status" value="1"/>
</dbReference>
<evidence type="ECO:0000313" key="5">
    <source>
        <dbReference type="EMBL" id="ENN77237.1"/>
    </source>
</evidence>
<evidence type="ECO:0000256" key="2">
    <source>
        <dbReference type="PROSITE-ProRule" id="PRU00176"/>
    </source>
</evidence>
<dbReference type="InterPro" id="IPR035979">
    <property type="entry name" value="RBD_domain_sf"/>
</dbReference>
<keyword evidence="1 2" id="KW-0694">RNA-binding</keyword>
<dbReference type="Proteomes" id="UP000030742">
    <property type="component" value="Unassembled WGS sequence"/>
</dbReference>
<gene>
    <name evidence="6" type="ORF">D910_04408</name>
    <name evidence="5" type="ORF">YQE_06067</name>
</gene>
<dbReference type="PROSITE" id="PS50102">
    <property type="entry name" value="RRM"/>
    <property type="match status" value="1"/>
</dbReference>
<dbReference type="EMBL" id="KB631899">
    <property type="protein sequence ID" value="ERL87006.1"/>
    <property type="molecule type" value="Genomic_DNA"/>
</dbReference>
<evidence type="ECO:0000256" key="3">
    <source>
        <dbReference type="SAM" id="MobiDB-lite"/>
    </source>
</evidence>
<evidence type="ECO:0000256" key="1">
    <source>
        <dbReference type="ARBA" id="ARBA00022884"/>
    </source>
</evidence>
<dbReference type="HOGENOM" id="CLU_644464_0_0_1"/>
<feature type="domain" description="RRM" evidence="4">
    <location>
        <begin position="309"/>
        <end position="383"/>
    </location>
</feature>
<name>N6UF02_DENPD</name>
<dbReference type="InterPro" id="IPR012677">
    <property type="entry name" value="Nucleotide-bd_a/b_plait_sf"/>
</dbReference>
<feature type="compositionally biased region" description="Low complexity" evidence="3">
    <location>
        <begin position="157"/>
        <end position="167"/>
    </location>
</feature>
<evidence type="ECO:0000313" key="6">
    <source>
        <dbReference type="EMBL" id="ERL87006.1"/>
    </source>
</evidence>
<feature type="region of interest" description="Disordered" evidence="3">
    <location>
        <begin position="151"/>
        <end position="202"/>
    </location>
</feature>
<dbReference type="Pfam" id="PF00076">
    <property type="entry name" value="RRM_1"/>
    <property type="match status" value="1"/>
</dbReference>
<dbReference type="STRING" id="77166.N6UF02"/>
<evidence type="ECO:0000313" key="7">
    <source>
        <dbReference type="Proteomes" id="UP000030742"/>
    </source>
</evidence>
<proteinExistence type="predicted"/>
<dbReference type="SUPFAM" id="SSF54928">
    <property type="entry name" value="RNA-binding domain, RBD"/>
    <property type="match status" value="1"/>
</dbReference>
<protein>
    <recommendedName>
        <fullName evidence="4">RRM domain-containing protein</fullName>
    </recommendedName>
</protein>
<dbReference type="EMBL" id="KB740948">
    <property type="protein sequence ID" value="ENN77237.1"/>
    <property type="molecule type" value="Genomic_DNA"/>
</dbReference>
<dbReference type="Gene3D" id="3.30.70.330">
    <property type="match status" value="1"/>
</dbReference>
<dbReference type="GO" id="GO:0003723">
    <property type="term" value="F:RNA binding"/>
    <property type="evidence" value="ECO:0007669"/>
    <property type="project" value="UniProtKB-UniRule"/>
</dbReference>
<dbReference type="OMA" id="TRYAFIC"/>
<evidence type="ECO:0000259" key="4">
    <source>
        <dbReference type="PROSITE" id="PS50102"/>
    </source>
</evidence>
<feature type="non-terminal residue" evidence="5">
    <location>
        <position position="1"/>
    </location>
</feature>
<reference evidence="5 7" key="1">
    <citation type="journal article" date="2013" name="Genome Biol.">
        <title>Draft genome of the mountain pine beetle, Dendroctonus ponderosae Hopkins, a major forest pest.</title>
        <authorList>
            <person name="Keeling C.I."/>
            <person name="Yuen M.M."/>
            <person name="Liao N.Y."/>
            <person name="Docking T.R."/>
            <person name="Chan S.K."/>
            <person name="Taylor G.A."/>
            <person name="Palmquist D.L."/>
            <person name="Jackman S.D."/>
            <person name="Nguyen A."/>
            <person name="Li M."/>
            <person name="Henderson H."/>
            <person name="Janes J.K."/>
            <person name="Zhao Y."/>
            <person name="Pandoh P."/>
            <person name="Moore R."/>
            <person name="Sperling F.A."/>
            <person name="Huber D.P."/>
            <person name="Birol I."/>
            <person name="Jones S.J."/>
            <person name="Bohlmann J."/>
        </authorList>
    </citation>
    <scope>NUCLEOTIDE SEQUENCE</scope>
</reference>
<organism evidence="5">
    <name type="scientific">Dendroctonus ponderosae</name>
    <name type="common">Mountain pine beetle</name>
    <dbReference type="NCBI Taxonomy" id="77166"/>
    <lineage>
        <taxon>Eukaryota</taxon>
        <taxon>Metazoa</taxon>
        <taxon>Ecdysozoa</taxon>
        <taxon>Arthropoda</taxon>
        <taxon>Hexapoda</taxon>
        <taxon>Insecta</taxon>
        <taxon>Pterygota</taxon>
        <taxon>Neoptera</taxon>
        <taxon>Endopterygota</taxon>
        <taxon>Coleoptera</taxon>
        <taxon>Polyphaga</taxon>
        <taxon>Cucujiformia</taxon>
        <taxon>Curculionidae</taxon>
        <taxon>Scolytinae</taxon>
        <taxon>Dendroctonus</taxon>
    </lineage>
</organism>
<dbReference type="CDD" id="cd00590">
    <property type="entry name" value="RRM_SF"/>
    <property type="match status" value="1"/>
</dbReference>
<sequence length="426" mass="47878">MSVFNAKSLLNSDFSRPPPPPNYPINQAGPRNAGHPSLQNHSNVDHNKRIANDAGFAAYYMGSNIGPNLQTAGTRPPNAQLAHSETSAPAGSRMYSVAPPLLPSANMYHNSASPSPYGLGDMNMYGYNAPMSMGAGQYVNQNQGNYRAMQYQGKYGNGSNKRGGFNNNRKRPQENDFDGSRKMPKKKKKPLSQNMPSKKDWTLEDAQKALDVERDFNKRHKSPSLIIKFPDLELNREIVSKFHSKIESVHFQQPSTPRYCFVTLNNWACMDEVITDLQKIKFGNGYLIAEKKVNKEEDSVKGPEDIDPLTLYVGNLAQEVTVDDVKKAYPKHKRVDIGFAKKMKYTRYAFICFNKVDDAIEAFQNTHSSEMYNKSLIVRFRRLHGTVVVQVKVEGAENDESPTNNDLAPFKIKQEVKEEIDSNGDD</sequence>